<dbReference type="GO" id="GO:0003735">
    <property type="term" value="F:structural constituent of ribosome"/>
    <property type="evidence" value="ECO:0007669"/>
    <property type="project" value="InterPro"/>
</dbReference>
<evidence type="ECO:0000313" key="6">
    <source>
        <dbReference type="EMBL" id="KKT42358.1"/>
    </source>
</evidence>
<evidence type="ECO:0000256" key="3">
    <source>
        <dbReference type="ARBA" id="ARBA00023274"/>
    </source>
</evidence>
<keyword evidence="3" id="KW-0687">Ribonucleoprotein</keyword>
<comment type="caution">
    <text evidence="6">The sequence shown here is derived from an EMBL/GenBank/DDBJ whole genome shotgun (WGS) entry which is preliminary data.</text>
</comment>
<reference evidence="6 7" key="1">
    <citation type="journal article" date="2015" name="Nature">
        <title>rRNA introns, odd ribosomes, and small enigmatic genomes across a large radiation of phyla.</title>
        <authorList>
            <person name="Brown C.T."/>
            <person name="Hug L.A."/>
            <person name="Thomas B.C."/>
            <person name="Sharon I."/>
            <person name="Castelle C.J."/>
            <person name="Singh A."/>
            <person name="Wilkins M.J."/>
            <person name="Williams K.H."/>
            <person name="Banfield J.F."/>
        </authorList>
    </citation>
    <scope>NUCLEOTIDE SEQUENCE [LARGE SCALE GENOMIC DNA]</scope>
</reference>
<dbReference type="AlphaFoldDB" id="A0A0G1H768"/>
<dbReference type="InterPro" id="IPR001684">
    <property type="entry name" value="Ribosomal_bL27"/>
</dbReference>
<dbReference type="Proteomes" id="UP000034736">
    <property type="component" value="Unassembled WGS sequence"/>
</dbReference>
<dbReference type="GO" id="GO:0005840">
    <property type="term" value="C:ribosome"/>
    <property type="evidence" value="ECO:0007669"/>
    <property type="project" value="UniProtKB-KW"/>
</dbReference>
<comment type="similarity">
    <text evidence="1">Belongs to the bacterial ribosomal protein bL27 family.</text>
</comment>
<evidence type="ECO:0000256" key="5">
    <source>
        <dbReference type="ARBA" id="ARBA00035477"/>
    </source>
</evidence>
<dbReference type="STRING" id="1618647.UW30_C0001G0083"/>
<dbReference type="EMBL" id="LCHU01000001">
    <property type="protein sequence ID" value="KKT42358.1"/>
    <property type="molecule type" value="Genomic_DNA"/>
</dbReference>
<dbReference type="PANTHER" id="PTHR15893:SF0">
    <property type="entry name" value="LARGE RIBOSOMAL SUBUNIT PROTEIN BL27M"/>
    <property type="match status" value="1"/>
</dbReference>
<dbReference type="SUPFAM" id="SSF110324">
    <property type="entry name" value="Ribosomal L27 protein-like"/>
    <property type="match status" value="1"/>
</dbReference>
<dbReference type="PATRIC" id="fig|1618647.3.peg.83"/>
<proteinExistence type="inferred from homology"/>
<dbReference type="GO" id="GO:0006412">
    <property type="term" value="P:translation"/>
    <property type="evidence" value="ECO:0007669"/>
    <property type="project" value="InterPro"/>
</dbReference>
<evidence type="ECO:0000256" key="1">
    <source>
        <dbReference type="ARBA" id="ARBA00010797"/>
    </source>
</evidence>
<organism evidence="6 7">
    <name type="scientific">Candidatus Giovannonibacteria bacterium GW2011_GWA2_44_13b</name>
    <dbReference type="NCBI Taxonomy" id="1618647"/>
    <lineage>
        <taxon>Bacteria</taxon>
        <taxon>Candidatus Giovannoniibacteriota</taxon>
    </lineage>
</organism>
<dbReference type="Gene3D" id="2.40.50.100">
    <property type="match status" value="1"/>
</dbReference>
<dbReference type="FunFam" id="2.40.50.100:FF:000020">
    <property type="entry name" value="50S ribosomal protein L27"/>
    <property type="match status" value="1"/>
</dbReference>
<dbReference type="PRINTS" id="PR00063">
    <property type="entry name" value="RIBOSOMALL27"/>
</dbReference>
<name>A0A0G1H768_9BACT</name>
<gene>
    <name evidence="6" type="ORF">UW30_C0001G0083</name>
</gene>
<evidence type="ECO:0000313" key="7">
    <source>
        <dbReference type="Proteomes" id="UP000034736"/>
    </source>
</evidence>
<sequence length="90" mass="9838">MAHTKAGGSTQNNRDSGPKYLGIKLYAGEKAKPGSILVRQRGTKFTAGFGVRLGKDDTIYAIREGVVKFEVKRKTKFDGSKKHVNQVSVI</sequence>
<dbReference type="NCBIfam" id="TIGR00062">
    <property type="entry name" value="L27"/>
    <property type="match status" value="1"/>
</dbReference>
<evidence type="ECO:0000256" key="2">
    <source>
        <dbReference type="ARBA" id="ARBA00022980"/>
    </source>
</evidence>
<keyword evidence="2 6" id="KW-0689">Ribosomal protein</keyword>
<dbReference type="PANTHER" id="PTHR15893">
    <property type="entry name" value="RIBOSOMAL PROTEIN L27"/>
    <property type="match status" value="1"/>
</dbReference>
<dbReference type="Pfam" id="PF01016">
    <property type="entry name" value="Ribosomal_L27"/>
    <property type="match status" value="1"/>
</dbReference>
<dbReference type="GO" id="GO:1990904">
    <property type="term" value="C:ribonucleoprotein complex"/>
    <property type="evidence" value="ECO:0007669"/>
    <property type="project" value="UniProtKB-KW"/>
</dbReference>
<protein>
    <recommendedName>
        <fullName evidence="4">Large ribosomal subunit protein bL27</fullName>
    </recommendedName>
    <alternativeName>
        <fullName evidence="5">50S ribosomal protein L27</fullName>
    </alternativeName>
</protein>
<accession>A0A0G1H768</accession>
<evidence type="ECO:0000256" key="4">
    <source>
        <dbReference type="ARBA" id="ARBA00035175"/>
    </source>
</evidence>
<dbReference type="PROSITE" id="PS00831">
    <property type="entry name" value="RIBOSOMAL_L27"/>
    <property type="match status" value="1"/>
</dbReference>
<dbReference type="InterPro" id="IPR018261">
    <property type="entry name" value="Ribosomal_bL27_CS"/>
</dbReference>